<reference evidence="2 3" key="1">
    <citation type="journal article" date="2017" name="Genome Announc.">
        <title>Draft Genome Sequence of a Sporulating and Motile Strain of Lachnotalea glycerini Isolated from Water in Quebec City, Canada.</title>
        <authorList>
            <person name="Maheux A.F."/>
            <person name="Boudreau D.K."/>
            <person name="Berube E."/>
            <person name="Boissinot M."/>
            <person name="Raymond F."/>
            <person name="Brodeur S."/>
            <person name="Corbeil J."/>
            <person name="Isabel S."/>
            <person name="Omar R.F."/>
            <person name="Bergeron M.G."/>
        </authorList>
    </citation>
    <scope>NUCLEOTIDE SEQUENCE [LARGE SCALE GENOMIC DNA]</scope>
    <source>
        <strain evidence="2 3">CCRI-19302</strain>
    </source>
</reference>
<comment type="caution">
    <text evidence="2">The sequence shown here is derived from an EMBL/GenBank/DDBJ whole genome shotgun (WGS) entry which is preliminary data.</text>
</comment>
<dbReference type="SUPFAM" id="SSF53448">
    <property type="entry name" value="Nucleotide-diphospho-sugar transferases"/>
    <property type="match status" value="1"/>
</dbReference>
<feature type="domain" description="Glycosyltransferase 2-like" evidence="1">
    <location>
        <begin position="7"/>
        <end position="126"/>
    </location>
</feature>
<dbReference type="CDD" id="cd00761">
    <property type="entry name" value="Glyco_tranf_GTA_type"/>
    <property type="match status" value="1"/>
</dbReference>
<gene>
    <name evidence="2" type="ORF">CG710_006890</name>
</gene>
<evidence type="ECO:0000313" key="2">
    <source>
        <dbReference type="EMBL" id="RDY32019.1"/>
    </source>
</evidence>
<dbReference type="InterPro" id="IPR001173">
    <property type="entry name" value="Glyco_trans_2-like"/>
</dbReference>
<dbReference type="InterPro" id="IPR029044">
    <property type="entry name" value="Nucleotide-diphossugar_trans"/>
</dbReference>
<dbReference type="PANTHER" id="PTHR22916">
    <property type="entry name" value="GLYCOSYLTRANSFERASE"/>
    <property type="match status" value="1"/>
</dbReference>
<dbReference type="Pfam" id="PF00535">
    <property type="entry name" value="Glycos_transf_2"/>
    <property type="match status" value="1"/>
</dbReference>
<dbReference type="OrthoDB" id="9785185at2"/>
<dbReference type="AlphaFoldDB" id="A0A371JH01"/>
<keyword evidence="2" id="KW-0808">Transferase</keyword>
<dbReference type="GO" id="GO:0016758">
    <property type="term" value="F:hexosyltransferase activity"/>
    <property type="evidence" value="ECO:0007669"/>
    <property type="project" value="UniProtKB-ARBA"/>
</dbReference>
<dbReference type="RefSeq" id="WP_094378601.1">
    <property type="nucleotide sequence ID" value="NZ_NOKA02000007.1"/>
</dbReference>
<protein>
    <submittedName>
        <fullName evidence="2">Glycosyltransferase</fullName>
    </submittedName>
</protein>
<dbReference type="Gene3D" id="3.90.550.10">
    <property type="entry name" value="Spore Coat Polysaccharide Biosynthesis Protein SpsA, Chain A"/>
    <property type="match status" value="1"/>
</dbReference>
<dbReference type="Proteomes" id="UP000216411">
    <property type="component" value="Unassembled WGS sequence"/>
</dbReference>
<dbReference type="PANTHER" id="PTHR22916:SF3">
    <property type="entry name" value="UDP-GLCNAC:BETAGAL BETA-1,3-N-ACETYLGLUCOSAMINYLTRANSFERASE-LIKE PROTEIN 1"/>
    <property type="match status" value="1"/>
</dbReference>
<dbReference type="EMBL" id="NOKA02000007">
    <property type="protein sequence ID" value="RDY32019.1"/>
    <property type="molecule type" value="Genomic_DNA"/>
</dbReference>
<accession>A0A371JH01</accession>
<sequence>MSNPLVSIIMPCYNRANKISNAIESILNQIYLNWELIVVDDGSSDNTKLVVSKFLCDKRIQYVELDKNYGVSKARNEGLKRSKGDYISFLDSDDEWINYHLDNTMKVLLHEKLSISLSLWRVDTMGKLQEIDKINNGVAYFNEVIEELNPRVGKGYYVFKKGIFEYSAIEYFYFYHINTLVFKKSLLKDNMAFDEALYNCEDSDLILRLISGNELVFIKNYHSIYHQSDDGIYSFIDHASFDIDTINNLDKGCVEKIVRIEINKIHAKFKVLQFFNYENSIMSYNKFEELILDYISKKYVFISYICSVHLKVYCISYLEKAIQYCNCMDEKLFLLNLLKEYKMRKFLMNIDSSHMNHW</sequence>
<organism evidence="2 3">
    <name type="scientific">Lachnotalea glycerini</name>
    <dbReference type="NCBI Taxonomy" id="1763509"/>
    <lineage>
        <taxon>Bacteria</taxon>
        <taxon>Bacillati</taxon>
        <taxon>Bacillota</taxon>
        <taxon>Clostridia</taxon>
        <taxon>Lachnospirales</taxon>
        <taxon>Lachnospiraceae</taxon>
        <taxon>Lachnotalea</taxon>
    </lineage>
</organism>
<evidence type="ECO:0000259" key="1">
    <source>
        <dbReference type="Pfam" id="PF00535"/>
    </source>
</evidence>
<name>A0A371JH01_9FIRM</name>
<keyword evidence="3" id="KW-1185">Reference proteome</keyword>
<proteinExistence type="predicted"/>
<evidence type="ECO:0000313" key="3">
    <source>
        <dbReference type="Proteomes" id="UP000216411"/>
    </source>
</evidence>